<dbReference type="Ensembl" id="ENSMODT00000042135.2">
    <property type="protein sequence ID" value="ENSMODP00000039026.2"/>
    <property type="gene ID" value="ENSMODG00000013568.4"/>
</dbReference>
<keyword evidence="1" id="KW-0175">Coiled coil</keyword>
<dbReference type="FunFam" id="1.10.506.10:FF:000004">
    <property type="entry name" value="IQ motif containing GTPase activating protein 1"/>
    <property type="match status" value="1"/>
</dbReference>
<reference evidence="4 5" key="1">
    <citation type="journal article" date="2007" name="Nature">
        <title>Genome of the marsupial Monodelphis domestica reveals innovation in non-coding sequences.</title>
        <authorList>
            <person name="Mikkelsen T.S."/>
            <person name="Wakefield M.J."/>
            <person name="Aken B."/>
            <person name="Amemiya C.T."/>
            <person name="Chang J.L."/>
            <person name="Duke S."/>
            <person name="Garber M."/>
            <person name="Gentles A.J."/>
            <person name="Goodstadt L."/>
            <person name="Heger A."/>
            <person name="Jurka J."/>
            <person name="Kamal M."/>
            <person name="Mauceli E."/>
            <person name="Searle S.M."/>
            <person name="Sharpe T."/>
            <person name="Baker M.L."/>
            <person name="Batzer M.A."/>
            <person name="Benos P.V."/>
            <person name="Belov K."/>
            <person name="Clamp M."/>
            <person name="Cook A."/>
            <person name="Cuff J."/>
            <person name="Das R."/>
            <person name="Davidow L."/>
            <person name="Deakin J.E."/>
            <person name="Fazzari M.J."/>
            <person name="Glass J.L."/>
            <person name="Grabherr M."/>
            <person name="Greally J.M."/>
            <person name="Gu W."/>
            <person name="Hore T.A."/>
            <person name="Huttley G.A."/>
            <person name="Kleber M."/>
            <person name="Jirtle R.L."/>
            <person name="Koina E."/>
            <person name="Lee J.T."/>
            <person name="Mahony S."/>
            <person name="Marra M.A."/>
            <person name="Miller R.D."/>
            <person name="Nicholls R.D."/>
            <person name="Oda M."/>
            <person name="Papenfuss A.T."/>
            <person name="Parra Z.E."/>
            <person name="Pollock D.D."/>
            <person name="Ray D.A."/>
            <person name="Schein J.E."/>
            <person name="Speed T.P."/>
            <person name="Thompson K."/>
            <person name="VandeBerg J.L."/>
            <person name="Wade C.M."/>
            <person name="Walker J.A."/>
            <person name="Waters P.D."/>
            <person name="Webber C."/>
            <person name="Weidman J.R."/>
            <person name="Xie X."/>
            <person name="Zody M.C."/>
            <person name="Baldwin J."/>
            <person name="Abdouelleil A."/>
            <person name="Abdulkadir J."/>
            <person name="Abebe A."/>
            <person name="Abera B."/>
            <person name="Abreu J."/>
            <person name="Acer S.C."/>
            <person name="Aftuck L."/>
            <person name="Alexander A."/>
            <person name="An P."/>
            <person name="Anderson E."/>
            <person name="Anderson S."/>
            <person name="Arachi H."/>
            <person name="Azer M."/>
            <person name="Bachantsang P."/>
            <person name="Barry A."/>
            <person name="Bayul T."/>
            <person name="Berlin A."/>
            <person name="Bessette D."/>
            <person name="Bloom T."/>
            <person name="Bloom T."/>
            <person name="Boguslavskiy L."/>
            <person name="Bonnet C."/>
            <person name="Boukhgalter B."/>
            <person name="Bourzgui I."/>
            <person name="Brown A."/>
            <person name="Cahill P."/>
            <person name="Channer S."/>
            <person name="Cheshatsang Y."/>
            <person name="Chuda L."/>
            <person name="Citroen M."/>
            <person name="Collymore A."/>
            <person name="Cooke P."/>
            <person name="Costello M."/>
            <person name="D'Aco K."/>
            <person name="Daza R."/>
            <person name="De Haan G."/>
            <person name="DeGray S."/>
            <person name="DeMaso C."/>
            <person name="Dhargay N."/>
            <person name="Dooley K."/>
            <person name="Dooley E."/>
            <person name="Doricent M."/>
            <person name="Dorje P."/>
            <person name="Dorjee K."/>
            <person name="Dupes A."/>
            <person name="Elong R."/>
            <person name="Falk J."/>
            <person name="Farina A."/>
            <person name="Faro S."/>
            <person name="Ferguson D."/>
            <person name="Fisher S."/>
            <person name="Foley C.D."/>
            <person name="Franke A."/>
            <person name="Friedrich D."/>
            <person name="Gadbois L."/>
            <person name="Gearin G."/>
            <person name="Gearin C.R."/>
            <person name="Giannoukos G."/>
            <person name="Goode T."/>
            <person name="Graham J."/>
            <person name="Grandbois E."/>
            <person name="Grewal S."/>
            <person name="Gyaltsen K."/>
            <person name="Hafez N."/>
            <person name="Hagos B."/>
            <person name="Hall J."/>
            <person name="Henson C."/>
            <person name="Hollinger A."/>
            <person name="Honan T."/>
            <person name="Huard M.D."/>
            <person name="Hughes L."/>
            <person name="Hurhula B."/>
            <person name="Husby M.E."/>
            <person name="Kamat A."/>
            <person name="Kanga B."/>
            <person name="Kashin S."/>
            <person name="Khazanovich D."/>
            <person name="Kisner P."/>
            <person name="Lance K."/>
            <person name="Lara M."/>
            <person name="Lee W."/>
            <person name="Lennon N."/>
            <person name="Letendre F."/>
            <person name="LeVine R."/>
            <person name="Lipovsky A."/>
            <person name="Liu X."/>
            <person name="Liu J."/>
            <person name="Liu S."/>
            <person name="Lokyitsang T."/>
            <person name="Lokyitsang Y."/>
            <person name="Lubonja R."/>
            <person name="Lui A."/>
            <person name="MacDonald P."/>
            <person name="Magnisalis V."/>
            <person name="Maru K."/>
            <person name="Matthews C."/>
            <person name="McCusker W."/>
            <person name="McDonough S."/>
            <person name="Mehta T."/>
            <person name="Meldrim J."/>
            <person name="Meneus L."/>
            <person name="Mihai O."/>
            <person name="Mihalev A."/>
            <person name="Mihova T."/>
            <person name="Mittelman R."/>
            <person name="Mlenga V."/>
            <person name="Montmayeur A."/>
            <person name="Mulrain L."/>
            <person name="Navidi A."/>
            <person name="Naylor J."/>
            <person name="Negash T."/>
            <person name="Nguyen T."/>
            <person name="Nguyen N."/>
            <person name="Nicol R."/>
            <person name="Norbu C."/>
            <person name="Norbu N."/>
            <person name="Novod N."/>
            <person name="O'Neill B."/>
            <person name="Osman S."/>
            <person name="Markiewicz E."/>
            <person name="Oyono O.L."/>
            <person name="Patti C."/>
            <person name="Phunkhang P."/>
            <person name="Pierre F."/>
            <person name="Priest M."/>
            <person name="Raghuraman S."/>
            <person name="Rege F."/>
            <person name="Reyes R."/>
            <person name="Rise C."/>
            <person name="Rogov P."/>
            <person name="Ross K."/>
            <person name="Ryan E."/>
            <person name="Settipalli S."/>
            <person name="Shea T."/>
            <person name="Sherpa N."/>
            <person name="Shi L."/>
            <person name="Shih D."/>
            <person name="Sparrow T."/>
            <person name="Spaulding J."/>
            <person name="Stalker J."/>
            <person name="Stange-Thomann N."/>
            <person name="Stavropoulos S."/>
            <person name="Stone C."/>
            <person name="Strader C."/>
            <person name="Tesfaye S."/>
            <person name="Thomson T."/>
            <person name="Thoulutsang Y."/>
            <person name="Thoulutsang D."/>
            <person name="Topham K."/>
            <person name="Topping I."/>
            <person name="Tsamla T."/>
            <person name="Vassiliev H."/>
            <person name="Vo A."/>
            <person name="Wangchuk T."/>
            <person name="Wangdi T."/>
            <person name="Weiand M."/>
            <person name="Wilkinson J."/>
            <person name="Wilson A."/>
            <person name="Yadav S."/>
            <person name="Young G."/>
            <person name="Yu Q."/>
            <person name="Zembek L."/>
            <person name="Zhong D."/>
            <person name="Zimmer A."/>
            <person name="Zwirko Z."/>
            <person name="Jaffe D.B."/>
            <person name="Alvarez P."/>
            <person name="Brockman W."/>
            <person name="Butler J."/>
            <person name="Chin C."/>
            <person name="Gnerre S."/>
            <person name="MacCallum I."/>
            <person name="Graves J.A."/>
            <person name="Ponting C.P."/>
            <person name="Breen M."/>
            <person name="Samollow P.B."/>
            <person name="Lander E.S."/>
            <person name="Lindblad-Toh K."/>
        </authorList>
    </citation>
    <scope>NUCLEOTIDE SEQUENCE [LARGE SCALE GENOMIC DNA]</scope>
</reference>
<dbReference type="SMART" id="SM00323">
    <property type="entry name" value="RasGAP"/>
    <property type="match status" value="1"/>
</dbReference>
<dbReference type="ExpressionAtlas" id="K7DZS5">
    <property type="expression patterns" value="baseline"/>
</dbReference>
<dbReference type="HOGENOM" id="CLU_412560_0_0_1"/>
<dbReference type="PROSITE" id="PS50018">
    <property type="entry name" value="RAS_GTPASE_ACTIV_2"/>
    <property type="match status" value="1"/>
</dbReference>
<evidence type="ECO:0000313" key="4">
    <source>
        <dbReference type="Ensembl" id="ENSMODP00000039026.2"/>
    </source>
</evidence>
<dbReference type="Proteomes" id="UP000002280">
    <property type="component" value="Chromosome 3"/>
</dbReference>
<dbReference type="InterPro" id="IPR001936">
    <property type="entry name" value="RasGAP_dom"/>
</dbReference>
<protein>
    <recommendedName>
        <fullName evidence="3">Ras-GAP domain-containing protein</fullName>
    </recommendedName>
</protein>
<dbReference type="eggNOG" id="KOG2128">
    <property type="taxonomic scope" value="Eukaryota"/>
</dbReference>
<keyword evidence="5" id="KW-1185">Reference proteome</keyword>
<dbReference type="SUPFAM" id="SSF143885">
    <property type="entry name" value="RGC domain-like"/>
    <property type="match status" value="1"/>
</dbReference>
<dbReference type="Bgee" id="ENSMODG00000013568">
    <property type="expression patterns" value="Expressed in testis and 8 other cell types or tissues"/>
</dbReference>
<reference evidence="4" key="3">
    <citation type="submission" date="2025-09" db="UniProtKB">
        <authorList>
            <consortium name="Ensembl"/>
        </authorList>
    </citation>
    <scope>IDENTIFICATION</scope>
</reference>
<dbReference type="InterPro" id="IPR000593">
    <property type="entry name" value="RasGAP_C"/>
</dbReference>
<dbReference type="GO" id="GO:0051015">
    <property type="term" value="F:actin filament binding"/>
    <property type="evidence" value="ECO:0000318"/>
    <property type="project" value="GO_Central"/>
</dbReference>
<dbReference type="SUPFAM" id="SSF48350">
    <property type="entry name" value="GTPase activation domain, GAP"/>
    <property type="match status" value="1"/>
</dbReference>
<feature type="coiled-coil region" evidence="1">
    <location>
        <begin position="1213"/>
        <end position="1240"/>
    </location>
</feature>
<dbReference type="PANTHER" id="PTHR14149:SF12">
    <property type="entry name" value="RAS GTPASE-ACTIVATING-LIKE PROTEIN IQGAP2"/>
    <property type="match status" value="1"/>
</dbReference>
<evidence type="ECO:0000256" key="1">
    <source>
        <dbReference type="SAM" id="Coils"/>
    </source>
</evidence>
<reference evidence="4" key="2">
    <citation type="submission" date="2025-08" db="UniProtKB">
        <authorList>
            <consortium name="Ensembl"/>
        </authorList>
    </citation>
    <scope>IDENTIFICATION</scope>
</reference>
<dbReference type="InterPro" id="IPR008936">
    <property type="entry name" value="Rho_GTPase_activation_prot"/>
</dbReference>
<proteinExistence type="predicted"/>
<dbReference type="PROSITE" id="PS01159">
    <property type="entry name" value="WW_DOMAIN_1"/>
    <property type="match status" value="1"/>
</dbReference>
<dbReference type="GO" id="GO:0005516">
    <property type="term" value="F:calmodulin binding"/>
    <property type="evidence" value="ECO:0000318"/>
    <property type="project" value="GO_Central"/>
</dbReference>
<evidence type="ECO:0000259" key="3">
    <source>
        <dbReference type="PROSITE" id="PS50018"/>
    </source>
</evidence>
<dbReference type="GO" id="GO:0005938">
    <property type="term" value="C:cell cortex"/>
    <property type="evidence" value="ECO:0000318"/>
    <property type="project" value="GO_Central"/>
</dbReference>
<dbReference type="Gene3D" id="1.10.506.10">
    <property type="entry name" value="GTPase Activation - p120gap, domain 1"/>
    <property type="match status" value="1"/>
</dbReference>
<feature type="chain" id="PRO_5023885308" description="Ras-GAP domain-containing protein" evidence="2">
    <location>
        <begin position="28"/>
        <end position="1328"/>
    </location>
</feature>
<dbReference type="InterPro" id="IPR001202">
    <property type="entry name" value="WW_dom"/>
</dbReference>
<keyword evidence="2" id="KW-0732">Signal</keyword>
<dbReference type="InParanoid" id="K7DZS5"/>
<feature type="domain" description="Ras-GAP" evidence="3">
    <location>
        <begin position="720"/>
        <end position="953"/>
    </location>
</feature>
<dbReference type="GeneTree" id="ENSGT00950000183076"/>
<dbReference type="GO" id="GO:1903479">
    <property type="term" value="P:mitotic actomyosin contractile ring assembly actin filament organization"/>
    <property type="evidence" value="ECO:0000318"/>
    <property type="project" value="GO_Central"/>
</dbReference>
<dbReference type="Pfam" id="PF03836">
    <property type="entry name" value="RasGAP_C"/>
    <property type="match status" value="1"/>
</dbReference>
<organism evidence="4 5">
    <name type="scientific">Monodelphis domestica</name>
    <name type="common">Gray short-tailed opossum</name>
    <dbReference type="NCBI Taxonomy" id="13616"/>
    <lineage>
        <taxon>Eukaryota</taxon>
        <taxon>Metazoa</taxon>
        <taxon>Chordata</taxon>
        <taxon>Craniata</taxon>
        <taxon>Vertebrata</taxon>
        <taxon>Euteleostomi</taxon>
        <taxon>Mammalia</taxon>
        <taxon>Metatheria</taxon>
        <taxon>Didelphimorphia</taxon>
        <taxon>Didelphidae</taxon>
        <taxon>Monodelphis</taxon>
    </lineage>
</organism>
<dbReference type="Pfam" id="PF00616">
    <property type="entry name" value="RasGAP"/>
    <property type="match status" value="1"/>
</dbReference>
<name>K7DZS5_MONDO</name>
<dbReference type="OMA" id="DFAQHYQ"/>
<sequence>MGGGRYSLFALLSVPLRSLFQVPAVRSMTYSVRVPKRLAKKMTQSGRLEELIASRKKHFIGSYIHFVLGGGRGANKIGRLLSSQNFSYLLLLLKKIPSIPFPHSGHAAVITINEAIKRGITEQTLVTLKNPNAVLISVIDSLAENYQKELWETKQRKEERAKEKNILLTEAERDPYEELLTHAEIQGSINKINRLIAVDEINAVIRKGDPRNTVMALMKPEAQLPNVHPFAAVLYQDELFNLQKQSSLNYLTPEELSMTVEMLSDIALLNQAMENKDIESIQNHLQNPAIGFCNVNEKYLGCYICKLLSLKTEASSQGEDNLSKNEIQNHIHMVNLEIQEEEERNAAIANINKAIDGKNHNNTLMALQAPAAKVKNVNPDNAYHYQDVLFYAKAKKVKVGSEHQAAYVSNTTLLEKAGKLFLNRCYVLYFRLLSWELSVDLRNEIMALYSKNYYKALYEAQKEKSFGVTHEGSWLKLRLRDTYNFYYNIETEMGTWIYPEDFANKVSWLTEPEIKTIVEDLTSHYILELMWSPYEVIIPQMAKDPLVAQIKKQFEERKNFLSKKEPFVIKIQVWVLINMNEKYPPMSALCKFSHLLNPSEKGLQEELELENLRQEVISKIKANQALEKDLNLMDIKIGLLVKNRITLQDVILQNKKLNKTKAEKIITMSGKQGIKSLSLEKRKKLEAYQHLFYILQTNPSYLAKLIFQVPQIKGTNFMNNAIFTLYNYASNEREEYLFLKFLKTALEEEMQSQVNQIQDIVNENATVSKMVINFSRGAIAQNALCQLIFPVVKEIIDDTSLAINTNPVDVYKTWINQSEVETGAISKLPYNIKKEQALSRAEIRAKLNESIETLQRVTDKILDIMFSSLDQIPYGMRYVAKMLKTALEEKFPNAPEDEILKIIGNFLYCQYMNPAIVTPDRFGLLDMIPGNQIFPVERKNLESVAQLLEHAASDKMFEGENDHLSSLNYYVSETFKKFRNFFKEVCNVPEPEDKFNIDEFTDIVTINKPTIYMTIEEIINIHSLLLEHKATIAPEKNDPLKELLADLREVPDIEAFLGEGSVDPNDPNKENTLNELLKTEISLSLSNKYDLKGENIDLSSLMGNTKKLIIDVIQVQSGPDLLDILQKPATERQELEYNLRMEKKILLASKIPEEMKSNQIMLDDAKLPLEEKKRKIQRNLQILEESGLVSEANKYQELLSEIAKDIRNQHACRERRRCELKKLRQTLEALNSKSIFFQDQINHYDAYIKTCLDNLPIKTTKKSFTFFRKERSSPKKAKPVKYTGHQLHVKGDLLQMQYEGVTVMKIFGRVKMNVNLLIFLLNKKFYGK</sequence>
<feature type="signal peptide" evidence="2">
    <location>
        <begin position="1"/>
        <end position="27"/>
    </location>
</feature>
<feature type="coiled-coil region" evidence="1">
    <location>
        <begin position="143"/>
        <end position="174"/>
    </location>
</feature>
<evidence type="ECO:0000313" key="5">
    <source>
        <dbReference type="Proteomes" id="UP000002280"/>
    </source>
</evidence>
<dbReference type="STRING" id="13616.ENSMODP00000039026"/>
<dbReference type="GO" id="GO:0005096">
    <property type="term" value="F:GTPase activator activity"/>
    <property type="evidence" value="ECO:0000318"/>
    <property type="project" value="GO_Central"/>
</dbReference>
<dbReference type="PANTHER" id="PTHR14149">
    <property type="entry name" value="RAS GTPASE-ACTIVATING PROTEIN WITH IQ MOTIF"/>
    <property type="match status" value="1"/>
</dbReference>
<evidence type="ECO:0000256" key="2">
    <source>
        <dbReference type="SAM" id="SignalP"/>
    </source>
</evidence>
<accession>K7DZS5</accession>